<comment type="subcellular location">
    <subcellularLocation>
        <location evidence="1">Cytoplasm</location>
    </subcellularLocation>
</comment>
<dbReference type="CDD" id="cd04869">
    <property type="entry name" value="ACT_GcvR_2"/>
    <property type="match status" value="1"/>
</dbReference>
<name>A0A0C5W830_9GAMM</name>
<dbReference type="PANTHER" id="PTHR34875:SF5">
    <property type="entry name" value="GLYCINE CLEAVAGE SYSTEM TRANSCRIPTIONAL REPRESSOR"/>
    <property type="match status" value="1"/>
</dbReference>
<dbReference type="KEGG" id="pgb:H744_2c0991"/>
<dbReference type="AlphaFoldDB" id="A0A0C5W830"/>
<dbReference type="Pfam" id="PF13740">
    <property type="entry name" value="ACT_6"/>
    <property type="match status" value="1"/>
</dbReference>
<dbReference type="GO" id="GO:0005737">
    <property type="term" value="C:cytoplasm"/>
    <property type="evidence" value="ECO:0007669"/>
    <property type="project" value="UniProtKB-SubCell"/>
</dbReference>
<gene>
    <name evidence="2" type="ORF">H744_2c0991</name>
</gene>
<reference evidence="2 3" key="1">
    <citation type="submission" date="2013-05" db="EMBL/GenBank/DDBJ databases">
        <title>Complete genome sequence of the lipase-producing bacterium Photobacterium gaetbulicola Gung47.</title>
        <authorList>
            <person name="Kim Y.-O."/>
        </authorList>
    </citation>
    <scope>NUCLEOTIDE SEQUENCE [LARGE SCALE GENOMIC DNA]</scope>
    <source>
        <strain evidence="2 3">Gung47</strain>
    </source>
</reference>
<evidence type="ECO:0000313" key="3">
    <source>
        <dbReference type="Proteomes" id="UP000032303"/>
    </source>
</evidence>
<sequence length="184" mass="20536">MWCKNMEHYLVVTAVGTDRPGISDEVTRLITLCDCNIVDSRLALFGKEFTLIMLLSGSANAITRVESTLPLKASEHDLLTVMKRTSKHECRHYPYTADFHIEANDSPGLIEQFTRFFASRAIDIASLSAHTVESEQNGSPNRFQLQIGTNLPEGCNLMTLQEEFEALCQDLTVNGNVTFVGHNQ</sequence>
<dbReference type="InterPro" id="IPR050990">
    <property type="entry name" value="UPF0237/GcvR_regulator"/>
</dbReference>
<dbReference type="InterPro" id="IPR016867">
    <property type="entry name" value="GcvR"/>
</dbReference>
<dbReference type="GO" id="GO:0006355">
    <property type="term" value="P:regulation of DNA-templated transcription"/>
    <property type="evidence" value="ECO:0007669"/>
    <property type="project" value="UniProtKB-UniRule"/>
</dbReference>
<proteinExistence type="predicted"/>
<dbReference type="InterPro" id="IPR045865">
    <property type="entry name" value="ACT-like_dom_sf"/>
</dbReference>
<dbReference type="HOGENOM" id="CLU_095322_0_1_6"/>
<dbReference type="CDD" id="cd04893">
    <property type="entry name" value="ACT_GcvR_1"/>
    <property type="match status" value="1"/>
</dbReference>
<keyword evidence="1" id="KW-0963">Cytoplasm</keyword>
<dbReference type="EMBL" id="CP005974">
    <property type="protein sequence ID" value="AJR07696.1"/>
    <property type="molecule type" value="Genomic_DNA"/>
</dbReference>
<dbReference type="PATRIC" id="fig|658445.3.peg.2892"/>
<keyword evidence="1" id="KW-0678">Repressor</keyword>
<protein>
    <recommendedName>
        <fullName evidence="1">Glycine cleavage system transcriptional repressor</fullName>
    </recommendedName>
</protein>
<dbReference type="FunFam" id="3.30.70.260:FF:000005">
    <property type="entry name" value="Glycine cleavage system transcriptional repressor"/>
    <property type="match status" value="1"/>
</dbReference>
<evidence type="ECO:0000256" key="1">
    <source>
        <dbReference type="PIRNR" id="PIRNR028103"/>
    </source>
</evidence>
<evidence type="ECO:0000313" key="2">
    <source>
        <dbReference type="EMBL" id="AJR07696.1"/>
    </source>
</evidence>
<dbReference type="Proteomes" id="UP000032303">
    <property type="component" value="Chromosome 2"/>
</dbReference>
<dbReference type="PANTHER" id="PTHR34875">
    <property type="entry name" value="UPF0237 PROTEIN MJ1558"/>
    <property type="match status" value="1"/>
</dbReference>
<dbReference type="Gene3D" id="3.30.70.260">
    <property type="match status" value="2"/>
</dbReference>
<dbReference type="STRING" id="658445.H744_2c0991"/>
<dbReference type="SUPFAM" id="SSF55021">
    <property type="entry name" value="ACT-like"/>
    <property type="match status" value="2"/>
</dbReference>
<keyword evidence="3" id="KW-1185">Reference proteome</keyword>
<accession>A0A0C5W830</accession>
<dbReference type="PIRSF" id="PIRSF028103">
    <property type="entry name" value="GcvR"/>
    <property type="match status" value="1"/>
</dbReference>
<keyword evidence="1" id="KW-0804">Transcription</keyword>
<organism evidence="2 3">
    <name type="scientific">Photobacterium gaetbulicola Gung47</name>
    <dbReference type="NCBI Taxonomy" id="658445"/>
    <lineage>
        <taxon>Bacteria</taxon>
        <taxon>Pseudomonadati</taxon>
        <taxon>Pseudomonadota</taxon>
        <taxon>Gammaproteobacteria</taxon>
        <taxon>Vibrionales</taxon>
        <taxon>Vibrionaceae</taxon>
        <taxon>Photobacterium</taxon>
    </lineage>
</organism>